<accession>A0A8H4R1V2</accession>
<keyword evidence="2" id="KW-0378">Hydrolase</keyword>
<dbReference type="GO" id="GO:0006281">
    <property type="term" value="P:DNA repair"/>
    <property type="evidence" value="ECO:0007669"/>
    <property type="project" value="UniProtKB-ARBA"/>
</dbReference>
<evidence type="ECO:0000313" key="4">
    <source>
        <dbReference type="EMBL" id="KAF4621830.1"/>
    </source>
</evidence>
<dbReference type="AlphaFoldDB" id="A0A8H4R1V2"/>
<sequence length="300" mass="32944">MGINGLWNLIKDIPQRHTLLDFAKINGFSYASGTHGVQHIGVDISTLMNQNITFINPSQKPYAFNPDKPLVNFFYQLCRFSKAPVVFIFVFDGPERPNIKHQHKINTQSVPWWTEPCKEIIEAFGFYSHQAPGEAEAELAAMNNAGIISAVLGPDSDSFAFGAKTVMRRYKMLETYGVTRNGIVLVALISGGDYCKGVERIGAVNAAALARGGFGDSLEKGFRDNSQQELVHFLRTWSQELAHELKTNSLGLLAGKRPSMADILLSDSVFPDVKAIDLYFNPVTSTWSPPSADSSDAVAA</sequence>
<dbReference type="InterPro" id="IPR006084">
    <property type="entry name" value="XPG/Rad2"/>
</dbReference>
<organism evidence="4 5">
    <name type="scientific">Agrocybe pediades</name>
    <dbReference type="NCBI Taxonomy" id="84607"/>
    <lineage>
        <taxon>Eukaryota</taxon>
        <taxon>Fungi</taxon>
        <taxon>Dikarya</taxon>
        <taxon>Basidiomycota</taxon>
        <taxon>Agaricomycotina</taxon>
        <taxon>Agaricomycetes</taxon>
        <taxon>Agaricomycetidae</taxon>
        <taxon>Agaricales</taxon>
        <taxon>Agaricineae</taxon>
        <taxon>Strophariaceae</taxon>
        <taxon>Agrocybe</taxon>
    </lineage>
</organism>
<keyword evidence="1" id="KW-0540">Nuclease</keyword>
<evidence type="ECO:0000313" key="5">
    <source>
        <dbReference type="Proteomes" id="UP000521872"/>
    </source>
</evidence>
<evidence type="ECO:0000256" key="1">
    <source>
        <dbReference type="ARBA" id="ARBA00022722"/>
    </source>
</evidence>
<dbReference type="GO" id="GO:0017108">
    <property type="term" value="F:5'-flap endonuclease activity"/>
    <property type="evidence" value="ECO:0007669"/>
    <property type="project" value="TreeGrafter"/>
</dbReference>
<protein>
    <recommendedName>
        <fullName evidence="3">XPG-I domain-containing protein</fullName>
    </recommendedName>
</protein>
<dbReference type="InterPro" id="IPR006086">
    <property type="entry name" value="XPG-I_dom"/>
</dbReference>
<dbReference type="PANTHER" id="PTHR11081:SF75">
    <property type="entry name" value="ENDONUCLEASE, PUTATIVE (AFU_ORTHOLOGUE AFUA_3G13260)-RELATED"/>
    <property type="match status" value="1"/>
</dbReference>
<dbReference type="Gene3D" id="3.40.50.1010">
    <property type="entry name" value="5'-nuclease"/>
    <property type="match status" value="2"/>
</dbReference>
<keyword evidence="5" id="KW-1185">Reference proteome</keyword>
<proteinExistence type="predicted"/>
<evidence type="ECO:0000259" key="3">
    <source>
        <dbReference type="SMART" id="SM00484"/>
    </source>
</evidence>
<dbReference type="CDD" id="cd09870">
    <property type="entry name" value="PIN_YEN1"/>
    <property type="match status" value="1"/>
</dbReference>
<dbReference type="InterPro" id="IPR006085">
    <property type="entry name" value="XPG_DNA_repair_N"/>
</dbReference>
<gene>
    <name evidence="4" type="ORF">D9613_012120</name>
</gene>
<dbReference type="PANTHER" id="PTHR11081">
    <property type="entry name" value="FLAP ENDONUCLEASE FAMILY MEMBER"/>
    <property type="match status" value="1"/>
</dbReference>
<dbReference type="SUPFAM" id="SSF47807">
    <property type="entry name" value="5' to 3' exonuclease, C-terminal subdomain"/>
    <property type="match status" value="1"/>
</dbReference>
<dbReference type="SMART" id="SM00484">
    <property type="entry name" value="XPGI"/>
    <property type="match status" value="1"/>
</dbReference>
<dbReference type="InterPro" id="IPR029060">
    <property type="entry name" value="PIN-like_dom_sf"/>
</dbReference>
<name>A0A8H4R1V2_9AGAR</name>
<dbReference type="InterPro" id="IPR036279">
    <property type="entry name" value="5-3_exonuclease_C_sf"/>
</dbReference>
<dbReference type="Pfam" id="PF00752">
    <property type="entry name" value="XPG_N"/>
    <property type="match status" value="1"/>
</dbReference>
<comment type="caution">
    <text evidence="4">The sequence shown here is derived from an EMBL/GenBank/DDBJ whole genome shotgun (WGS) entry which is preliminary data.</text>
</comment>
<dbReference type="SUPFAM" id="SSF88723">
    <property type="entry name" value="PIN domain-like"/>
    <property type="match status" value="1"/>
</dbReference>
<dbReference type="EMBL" id="JAACJL010000004">
    <property type="protein sequence ID" value="KAF4621830.1"/>
    <property type="molecule type" value="Genomic_DNA"/>
</dbReference>
<dbReference type="Pfam" id="PF00867">
    <property type="entry name" value="XPG_I"/>
    <property type="match status" value="1"/>
</dbReference>
<reference evidence="4 5" key="1">
    <citation type="submission" date="2019-12" db="EMBL/GenBank/DDBJ databases">
        <authorList>
            <person name="Floudas D."/>
            <person name="Bentzer J."/>
            <person name="Ahren D."/>
            <person name="Johansson T."/>
            <person name="Persson P."/>
            <person name="Tunlid A."/>
        </authorList>
    </citation>
    <scope>NUCLEOTIDE SEQUENCE [LARGE SCALE GENOMIC DNA]</scope>
    <source>
        <strain evidence="4 5">CBS 102.39</strain>
    </source>
</reference>
<evidence type="ECO:0000256" key="2">
    <source>
        <dbReference type="ARBA" id="ARBA00022801"/>
    </source>
</evidence>
<dbReference type="PRINTS" id="PR00853">
    <property type="entry name" value="XPGRADSUPER"/>
</dbReference>
<dbReference type="Proteomes" id="UP000521872">
    <property type="component" value="Unassembled WGS sequence"/>
</dbReference>
<feature type="domain" description="XPG-I" evidence="3">
    <location>
        <begin position="122"/>
        <end position="194"/>
    </location>
</feature>